<evidence type="ECO:0000256" key="1">
    <source>
        <dbReference type="ARBA" id="ARBA00022670"/>
    </source>
</evidence>
<keyword evidence="3" id="KW-0378">Hydrolase</keyword>
<dbReference type="Proteomes" id="UP000784294">
    <property type="component" value="Unassembled WGS sequence"/>
</dbReference>
<dbReference type="GO" id="GO:0046872">
    <property type="term" value="F:metal ion binding"/>
    <property type="evidence" value="ECO:0007669"/>
    <property type="project" value="UniProtKB-KW"/>
</dbReference>
<dbReference type="EMBL" id="CAAALY010006432">
    <property type="protein sequence ID" value="VEL09479.1"/>
    <property type="molecule type" value="Genomic_DNA"/>
</dbReference>
<dbReference type="AlphaFoldDB" id="A0A3S5A7Z1"/>
<dbReference type="GO" id="GO:0006508">
    <property type="term" value="P:proteolysis"/>
    <property type="evidence" value="ECO:0007669"/>
    <property type="project" value="UniProtKB-KW"/>
</dbReference>
<reference evidence="4" key="1">
    <citation type="submission" date="2018-11" db="EMBL/GenBank/DDBJ databases">
        <authorList>
            <consortium name="Pathogen Informatics"/>
        </authorList>
    </citation>
    <scope>NUCLEOTIDE SEQUENCE</scope>
</reference>
<keyword evidence="1" id="KW-0645">Protease</keyword>
<name>A0A3S5A7Z1_9PLAT</name>
<protein>
    <submittedName>
        <fullName evidence="4">Uncharacterized protein</fullName>
    </submittedName>
</protein>
<evidence type="ECO:0000256" key="3">
    <source>
        <dbReference type="ARBA" id="ARBA00022801"/>
    </source>
</evidence>
<dbReference type="OrthoDB" id="7832001at2759"/>
<sequence>MSDSSWLNQCSTPCITYGLRGIIYFYVEVMGIYSVLHSGYHGGAVCEPMHDLIALLASLVDTSGFPVVPGIFEDVQCDDEEELK</sequence>
<evidence type="ECO:0000313" key="4">
    <source>
        <dbReference type="EMBL" id="VEL09479.1"/>
    </source>
</evidence>
<gene>
    <name evidence="4" type="ORF">PXEA_LOCUS2919</name>
</gene>
<dbReference type="GO" id="GO:0016805">
    <property type="term" value="F:dipeptidase activity"/>
    <property type="evidence" value="ECO:0007669"/>
    <property type="project" value="TreeGrafter"/>
</dbReference>
<accession>A0A3S5A7Z1</accession>
<dbReference type="InterPro" id="IPR051458">
    <property type="entry name" value="Cyt/Met_Dipeptidase"/>
</dbReference>
<proteinExistence type="predicted"/>
<evidence type="ECO:0000313" key="5">
    <source>
        <dbReference type="Proteomes" id="UP000784294"/>
    </source>
</evidence>
<dbReference type="Gene3D" id="3.30.70.360">
    <property type="match status" value="1"/>
</dbReference>
<dbReference type="PANTHER" id="PTHR43270:SF4">
    <property type="entry name" value="CARNOSINE DIPEPTIDASE 2, ISOFORM A"/>
    <property type="match status" value="1"/>
</dbReference>
<dbReference type="GO" id="GO:0005829">
    <property type="term" value="C:cytosol"/>
    <property type="evidence" value="ECO:0007669"/>
    <property type="project" value="TreeGrafter"/>
</dbReference>
<evidence type="ECO:0000256" key="2">
    <source>
        <dbReference type="ARBA" id="ARBA00022723"/>
    </source>
</evidence>
<keyword evidence="2" id="KW-0479">Metal-binding</keyword>
<comment type="caution">
    <text evidence="4">The sequence shown here is derived from an EMBL/GenBank/DDBJ whole genome shotgun (WGS) entry which is preliminary data.</text>
</comment>
<keyword evidence="5" id="KW-1185">Reference proteome</keyword>
<dbReference type="PANTHER" id="PTHR43270">
    <property type="entry name" value="BETA-ALA-HIS DIPEPTIDASE"/>
    <property type="match status" value="1"/>
</dbReference>
<organism evidence="4 5">
    <name type="scientific">Protopolystoma xenopodis</name>
    <dbReference type="NCBI Taxonomy" id="117903"/>
    <lineage>
        <taxon>Eukaryota</taxon>
        <taxon>Metazoa</taxon>
        <taxon>Spiralia</taxon>
        <taxon>Lophotrochozoa</taxon>
        <taxon>Platyhelminthes</taxon>
        <taxon>Monogenea</taxon>
        <taxon>Polyopisthocotylea</taxon>
        <taxon>Polystomatidea</taxon>
        <taxon>Polystomatidae</taxon>
        <taxon>Protopolystoma</taxon>
    </lineage>
</organism>